<evidence type="ECO:0000313" key="14">
    <source>
        <dbReference type="Proteomes" id="UP000051586"/>
    </source>
</evidence>
<dbReference type="Pfam" id="PF22505">
    <property type="entry name" value="RNase_J_b_CASP"/>
    <property type="match status" value="1"/>
</dbReference>
<sequence length="571" mass="63746">MKKNIKIIPLGGVREEGKDLFAIEVNDQSIFILDCGSKFPLDEMLGIDFVIPDFTYIRENADKVVGIFLTSGHLDSIGALPYLLSEFDVPVFGTDLTIRLARHLIKQHHDSRNFDNFQVINEKSEIVFDDGTITFFSVTHSIPDAMGIALKTDQGTVVYTGDFKFDQTVPADYQTDFPAIIGTGKERVLALLADARNAEAQGQLAEERAVQAYLSDTFEFQDSRLVLTCIAENLLRLQEIFNAAAASERKIYFATEHGQTIFKIAQQAGKLKLPDPKIIIKSAQELAKLDDGQIIILHLGQPGEAMRSLARMANQHDPHVQIETGDLVLLTTAPYRSMDNAWAKTRDLVYQAGGTVTSVTEALTVADDATRSDLQLMLGMVKPDYFLPVQGEYRQLAAAKEAALVSGYQDDQIYLAAKGDRLQFDDQGLTLGEAVPAADTMIDGIGVGDIGNIVLRDRNVLSQDGVFIAVVTIDRKKRRIVEKPKITSRGFIYNRAHHKLLKDASDLVIKTVESNLDNQDFDWSHLKQDVREKLSSFLYKKTDRRPVILPVIMEVNQHHRRSKANKKKKND</sequence>
<keyword evidence="11" id="KW-0694">RNA-binding</keyword>
<dbReference type="NCBIfam" id="TIGR00649">
    <property type="entry name" value="MG423"/>
    <property type="match status" value="1"/>
</dbReference>
<dbReference type="SUPFAM" id="SSF56281">
    <property type="entry name" value="Metallo-hydrolase/oxidoreductase"/>
    <property type="match status" value="1"/>
</dbReference>
<evidence type="ECO:0000256" key="1">
    <source>
        <dbReference type="ARBA" id="ARBA00001947"/>
    </source>
</evidence>
<keyword evidence="9" id="KW-0862">Zinc</keyword>
<dbReference type="InterPro" id="IPR004613">
    <property type="entry name" value="RNase_J"/>
</dbReference>
<dbReference type="InterPro" id="IPR041636">
    <property type="entry name" value="RNase_J_C"/>
</dbReference>
<dbReference type="InterPro" id="IPR042173">
    <property type="entry name" value="RNase_J_2"/>
</dbReference>
<keyword evidence="5" id="KW-0540">Nuclease</keyword>
<evidence type="ECO:0000256" key="4">
    <source>
        <dbReference type="ARBA" id="ARBA00022552"/>
    </source>
</evidence>
<evidence type="ECO:0000256" key="5">
    <source>
        <dbReference type="ARBA" id="ARBA00022722"/>
    </source>
</evidence>
<evidence type="ECO:0000313" key="13">
    <source>
        <dbReference type="EMBL" id="KRM91685.1"/>
    </source>
</evidence>
<dbReference type="InterPro" id="IPR055132">
    <property type="entry name" value="RNase_J_b_CASP"/>
</dbReference>
<dbReference type="GO" id="GO:0005737">
    <property type="term" value="C:cytoplasm"/>
    <property type="evidence" value="ECO:0007669"/>
    <property type="project" value="UniProtKB-SubCell"/>
</dbReference>
<dbReference type="PANTHER" id="PTHR43694">
    <property type="entry name" value="RIBONUCLEASE J"/>
    <property type="match status" value="1"/>
</dbReference>
<evidence type="ECO:0000256" key="9">
    <source>
        <dbReference type="ARBA" id="ARBA00022833"/>
    </source>
</evidence>
<keyword evidence="6" id="KW-0479">Metal-binding</keyword>
<dbReference type="GO" id="GO:0006364">
    <property type="term" value="P:rRNA processing"/>
    <property type="evidence" value="ECO:0007669"/>
    <property type="project" value="UniProtKB-KW"/>
</dbReference>
<organism evidence="13 14">
    <name type="scientific">Fructilactobacillus florum DSM 22689 = JCM 16035</name>
    <dbReference type="NCBI Taxonomy" id="1423745"/>
    <lineage>
        <taxon>Bacteria</taxon>
        <taxon>Bacillati</taxon>
        <taxon>Bacillota</taxon>
        <taxon>Bacilli</taxon>
        <taxon>Lactobacillales</taxon>
        <taxon>Lactobacillaceae</taxon>
        <taxon>Fructilactobacillus</taxon>
    </lineage>
</organism>
<comment type="cofactor">
    <cofactor evidence="1">
        <name>Zn(2+)</name>
        <dbReference type="ChEBI" id="CHEBI:29105"/>
    </cofactor>
</comment>
<keyword evidence="10" id="KW-0269">Exonuclease</keyword>
<keyword evidence="4" id="KW-0698">rRNA processing</keyword>
<evidence type="ECO:0000256" key="2">
    <source>
        <dbReference type="ARBA" id="ARBA00004496"/>
    </source>
</evidence>
<proteinExistence type="predicted"/>
<evidence type="ECO:0000259" key="12">
    <source>
        <dbReference type="SMART" id="SM00849"/>
    </source>
</evidence>
<evidence type="ECO:0000256" key="6">
    <source>
        <dbReference type="ARBA" id="ARBA00022723"/>
    </source>
</evidence>
<dbReference type="GO" id="GO:0004519">
    <property type="term" value="F:endonuclease activity"/>
    <property type="evidence" value="ECO:0007669"/>
    <property type="project" value="UniProtKB-KW"/>
</dbReference>
<dbReference type="Gene3D" id="3.40.50.10710">
    <property type="entry name" value="Metallo-hydrolase/oxidoreductase"/>
    <property type="match status" value="1"/>
</dbReference>
<dbReference type="PANTHER" id="PTHR43694:SF4">
    <property type="entry name" value="RIBONUCLEASE J 2"/>
    <property type="match status" value="1"/>
</dbReference>
<dbReference type="InterPro" id="IPR036866">
    <property type="entry name" value="RibonucZ/Hydroxyglut_hydro"/>
</dbReference>
<protein>
    <submittedName>
        <fullName evidence="13">Ribonuclease J 2</fullName>
    </submittedName>
</protein>
<evidence type="ECO:0000256" key="10">
    <source>
        <dbReference type="ARBA" id="ARBA00022839"/>
    </source>
</evidence>
<dbReference type="RefSeq" id="WP_009167137.1">
    <property type="nucleotide sequence ID" value="NZ_AYZI01000004.1"/>
</dbReference>
<evidence type="ECO:0000256" key="7">
    <source>
        <dbReference type="ARBA" id="ARBA00022759"/>
    </source>
</evidence>
<reference evidence="13 14" key="1">
    <citation type="journal article" date="2015" name="Genome Announc.">
        <title>Expanding the biotechnology potential of lactobacilli through comparative genomics of 213 strains and associated genera.</title>
        <authorList>
            <person name="Sun Z."/>
            <person name="Harris H.M."/>
            <person name="McCann A."/>
            <person name="Guo C."/>
            <person name="Argimon S."/>
            <person name="Zhang W."/>
            <person name="Yang X."/>
            <person name="Jeffery I.B."/>
            <person name="Cooney J.C."/>
            <person name="Kagawa T.F."/>
            <person name="Liu W."/>
            <person name="Song Y."/>
            <person name="Salvetti E."/>
            <person name="Wrobel A."/>
            <person name="Rasinkangas P."/>
            <person name="Parkhill J."/>
            <person name="Rea M.C."/>
            <person name="O'Sullivan O."/>
            <person name="Ritari J."/>
            <person name="Douillard F.P."/>
            <person name="Paul Ross R."/>
            <person name="Yang R."/>
            <person name="Briner A.E."/>
            <person name="Felis G.E."/>
            <person name="de Vos W.M."/>
            <person name="Barrangou R."/>
            <person name="Klaenhammer T.R."/>
            <person name="Caufield P.W."/>
            <person name="Cui Y."/>
            <person name="Zhang H."/>
            <person name="O'Toole P.W."/>
        </authorList>
    </citation>
    <scope>NUCLEOTIDE SEQUENCE [LARGE SCALE GENOMIC DNA]</scope>
    <source>
        <strain evidence="13 14">DSM 22689</strain>
    </source>
</reference>
<comment type="subcellular location">
    <subcellularLocation>
        <location evidence="2">Cytoplasm</location>
    </subcellularLocation>
</comment>
<dbReference type="Gene3D" id="3.60.15.10">
    <property type="entry name" value="Ribonuclease Z/Hydroxyacylglutathione hydrolase-like"/>
    <property type="match status" value="1"/>
</dbReference>
<dbReference type="Pfam" id="PF00753">
    <property type="entry name" value="Lactamase_B"/>
    <property type="match status" value="1"/>
</dbReference>
<dbReference type="GO" id="GO:0003723">
    <property type="term" value="F:RNA binding"/>
    <property type="evidence" value="ECO:0007669"/>
    <property type="project" value="UniProtKB-KW"/>
</dbReference>
<dbReference type="GO" id="GO:0046872">
    <property type="term" value="F:metal ion binding"/>
    <property type="evidence" value="ECO:0007669"/>
    <property type="project" value="UniProtKB-KW"/>
</dbReference>
<dbReference type="InterPro" id="IPR001279">
    <property type="entry name" value="Metallo-B-lactamas"/>
</dbReference>
<dbReference type="Proteomes" id="UP000051586">
    <property type="component" value="Unassembled WGS sequence"/>
</dbReference>
<comment type="caution">
    <text evidence="13">The sequence shown here is derived from an EMBL/GenBank/DDBJ whole genome shotgun (WGS) entry which is preliminary data.</text>
</comment>
<evidence type="ECO:0000256" key="8">
    <source>
        <dbReference type="ARBA" id="ARBA00022801"/>
    </source>
</evidence>
<keyword evidence="7" id="KW-0255">Endonuclease</keyword>
<accession>A0A0R2CK11</accession>
<dbReference type="AlphaFoldDB" id="A0A0R2CK11"/>
<evidence type="ECO:0000256" key="11">
    <source>
        <dbReference type="ARBA" id="ARBA00022884"/>
    </source>
</evidence>
<dbReference type="PATRIC" id="fig|1423745.4.peg.871"/>
<keyword evidence="3" id="KW-0963">Cytoplasm</keyword>
<dbReference type="STRING" id="1423745.GCA_001311215_01354"/>
<keyword evidence="8" id="KW-0378">Hydrolase</keyword>
<evidence type="ECO:0000256" key="3">
    <source>
        <dbReference type="ARBA" id="ARBA00022490"/>
    </source>
</evidence>
<gene>
    <name evidence="13" type="ORF">FC87_GL000822</name>
</gene>
<name>A0A0R2CK11_9LACO</name>
<dbReference type="FunFam" id="3.10.20.580:FF:000001">
    <property type="entry name" value="Ribonuclease J"/>
    <property type="match status" value="1"/>
</dbReference>
<dbReference type="GO" id="GO:0004527">
    <property type="term" value="F:exonuclease activity"/>
    <property type="evidence" value="ECO:0007669"/>
    <property type="project" value="UniProtKB-KW"/>
</dbReference>
<dbReference type="EMBL" id="AYZI01000004">
    <property type="protein sequence ID" value="KRM91685.1"/>
    <property type="molecule type" value="Genomic_DNA"/>
</dbReference>
<dbReference type="Gene3D" id="3.10.20.580">
    <property type="match status" value="1"/>
</dbReference>
<dbReference type="Pfam" id="PF17770">
    <property type="entry name" value="RNase_J_C"/>
    <property type="match status" value="1"/>
</dbReference>
<dbReference type="SMART" id="SM00849">
    <property type="entry name" value="Lactamase_B"/>
    <property type="match status" value="1"/>
</dbReference>
<dbReference type="CDD" id="cd07714">
    <property type="entry name" value="RNaseJ_MBL-fold"/>
    <property type="match status" value="1"/>
</dbReference>
<feature type="domain" description="Metallo-beta-lactamase" evidence="12">
    <location>
        <begin position="17"/>
        <end position="216"/>
    </location>
</feature>